<keyword evidence="2" id="KW-0813">Transport</keyword>
<evidence type="ECO:0000313" key="9">
    <source>
        <dbReference type="EMBL" id="VBB17939.1"/>
    </source>
</evidence>
<evidence type="ECO:0000259" key="8">
    <source>
        <dbReference type="PROSITE" id="PS50192"/>
    </source>
</evidence>
<evidence type="ECO:0000256" key="5">
    <source>
        <dbReference type="ARBA" id="ARBA00022989"/>
    </source>
</evidence>
<comment type="subcellular location">
    <subcellularLocation>
        <location evidence="1">Membrane</location>
        <topology evidence="1">Single-pass type IV membrane protein</topology>
    </subcellularLocation>
</comment>
<protein>
    <recommendedName>
        <fullName evidence="8">t-SNARE coiled-coil homology domain-containing protein</fullName>
    </recommendedName>
</protein>
<feature type="domain" description="T-SNARE coiled-coil homology" evidence="8">
    <location>
        <begin position="132"/>
        <end position="194"/>
    </location>
</feature>
<dbReference type="GO" id="GO:0005484">
    <property type="term" value="F:SNAP receptor activity"/>
    <property type="evidence" value="ECO:0007669"/>
    <property type="project" value="InterPro"/>
</dbReference>
<keyword evidence="3 7" id="KW-0812">Transmembrane</keyword>
<evidence type="ECO:0000256" key="6">
    <source>
        <dbReference type="ARBA" id="ARBA00023136"/>
    </source>
</evidence>
<dbReference type="CDD" id="cd15861">
    <property type="entry name" value="SNARE_SNAP25N_23N_29N_SEC9N"/>
    <property type="match status" value="1"/>
</dbReference>
<comment type="caution">
    <text evidence="9">The sequence shown here is derived from an EMBL/GenBank/DDBJ whole genome shotgun (WGS) entry which is preliminary data.</text>
</comment>
<evidence type="ECO:0000256" key="4">
    <source>
        <dbReference type="ARBA" id="ARBA00022927"/>
    </source>
</evidence>
<dbReference type="InterPro" id="IPR044766">
    <property type="entry name" value="NPSN/SNAP25-like_N_SNARE"/>
</dbReference>
<dbReference type="GO" id="GO:0006906">
    <property type="term" value="P:vesicle fusion"/>
    <property type="evidence" value="ECO:0007669"/>
    <property type="project" value="TreeGrafter"/>
</dbReference>
<evidence type="ECO:0000256" key="3">
    <source>
        <dbReference type="ARBA" id="ARBA00022692"/>
    </source>
</evidence>
<dbReference type="SUPFAM" id="SSF58038">
    <property type="entry name" value="SNARE fusion complex"/>
    <property type="match status" value="1"/>
</dbReference>
<accession>A0A5K0U7H8</accession>
<dbReference type="SMART" id="SM00397">
    <property type="entry name" value="t_SNARE"/>
    <property type="match status" value="1"/>
</dbReference>
<evidence type="ECO:0000256" key="2">
    <source>
        <dbReference type="ARBA" id="ARBA00022448"/>
    </source>
</evidence>
<feature type="transmembrane region" description="Helical" evidence="7">
    <location>
        <begin position="203"/>
        <end position="224"/>
    </location>
</feature>
<organism evidence="9 10">
    <name type="scientific">Yasminevirus sp. GU-2018</name>
    <dbReference type="NCBI Taxonomy" id="2420051"/>
    <lineage>
        <taxon>Viruses</taxon>
        <taxon>Varidnaviria</taxon>
        <taxon>Bamfordvirae</taxon>
        <taxon>Nucleocytoviricota</taxon>
        <taxon>Megaviricetes</taxon>
        <taxon>Imitervirales</taxon>
        <taxon>Mimiviridae</taxon>
        <taxon>Klosneuvirinae</taxon>
        <taxon>Yasminevirus</taxon>
        <taxon>Yasminevirus saudimassiliense</taxon>
    </lineage>
</organism>
<keyword evidence="4" id="KW-0653">Protein transport</keyword>
<gene>
    <name evidence="9" type="ORF">YASMINEVIRUS_402</name>
</gene>
<dbReference type="GO" id="GO:0000149">
    <property type="term" value="F:SNARE binding"/>
    <property type="evidence" value="ECO:0007669"/>
    <property type="project" value="TreeGrafter"/>
</dbReference>
<dbReference type="GO" id="GO:0015031">
    <property type="term" value="P:protein transport"/>
    <property type="evidence" value="ECO:0007669"/>
    <property type="project" value="UniProtKB-KW"/>
</dbReference>
<proteinExistence type="predicted"/>
<dbReference type="Proteomes" id="UP000594342">
    <property type="component" value="Unassembled WGS sequence"/>
</dbReference>
<reference evidence="9 10" key="1">
    <citation type="submission" date="2018-10" db="EMBL/GenBank/DDBJ databases">
        <authorList>
            <consortium name="IHU Genomes"/>
        </authorList>
    </citation>
    <scope>NUCLEOTIDE SEQUENCE [LARGE SCALE GENOMIC DNA]</scope>
    <source>
        <strain evidence="9 10">A1</strain>
    </source>
</reference>
<dbReference type="PROSITE" id="PS50192">
    <property type="entry name" value="T_SNARE"/>
    <property type="match status" value="1"/>
</dbReference>
<dbReference type="Gene3D" id="1.20.5.110">
    <property type="match status" value="1"/>
</dbReference>
<keyword evidence="5 7" id="KW-1133">Transmembrane helix</keyword>
<dbReference type="EMBL" id="UPSH01000001">
    <property type="protein sequence ID" value="VBB17939.1"/>
    <property type="molecule type" value="Genomic_DNA"/>
</dbReference>
<evidence type="ECO:0000256" key="1">
    <source>
        <dbReference type="ARBA" id="ARBA00004211"/>
    </source>
</evidence>
<keyword evidence="6 7" id="KW-0472">Membrane</keyword>
<dbReference type="InterPro" id="IPR000727">
    <property type="entry name" value="T_SNARE_dom"/>
</dbReference>
<dbReference type="GO" id="GO:0016020">
    <property type="term" value="C:membrane"/>
    <property type="evidence" value="ECO:0007669"/>
    <property type="project" value="UniProtKB-SubCell"/>
</dbReference>
<keyword evidence="10" id="KW-1185">Reference proteome</keyword>
<sequence>MTTKQQPDKTYIGGITPYGDLNDIEAEIKQFKEMIKADLESKKFNQQTTRQHISHLDLAIKEYNILSRDVPSDVSMHHTVRENIRLYKKELAELCSLVQNKIDSINKNTGVSSDTVQSVDGMSTDAVLQKALKVQDASITSTNNMLRQVEEARNIGANTLARLGDNTDRLRQIENGLDEVDDNLKIASKQLRSFGRRIATDKIIMCLACLVIVGIVSVVTLSLLRI</sequence>
<evidence type="ECO:0000313" key="10">
    <source>
        <dbReference type="Proteomes" id="UP000594342"/>
    </source>
</evidence>
<name>A0A5K0U7H8_9VIRU</name>
<dbReference type="PANTHER" id="PTHR21230">
    <property type="entry name" value="VESICLE TRANSPORT V-SNARE PROTEIN VTI1-RELATED"/>
    <property type="match status" value="1"/>
</dbReference>
<dbReference type="PANTHER" id="PTHR21230:SF79">
    <property type="entry name" value="T-SNARE COILED-COIL HOMOLOGY DOMAIN-CONTAINING PROTEIN"/>
    <property type="match status" value="1"/>
</dbReference>
<evidence type="ECO:0000256" key="7">
    <source>
        <dbReference type="SAM" id="Phobius"/>
    </source>
</evidence>